<dbReference type="SUPFAM" id="SSF55979">
    <property type="entry name" value="DNA clamp"/>
    <property type="match status" value="2"/>
</dbReference>
<dbReference type="HAMAP" id="MF_00317">
    <property type="entry name" value="DNApol_clamp_arch"/>
    <property type="match status" value="1"/>
</dbReference>
<evidence type="ECO:0000259" key="9">
    <source>
        <dbReference type="Pfam" id="PF00705"/>
    </source>
</evidence>
<dbReference type="PROSITE" id="PS01251">
    <property type="entry name" value="PCNA_1"/>
    <property type="match status" value="1"/>
</dbReference>
<evidence type="ECO:0000259" key="10">
    <source>
        <dbReference type="Pfam" id="PF02747"/>
    </source>
</evidence>
<comment type="function">
    <text evidence="7">This protein is an auxiliary protein of DNA polymerase delta and is involved in the control of eukaryotic DNA replication by increasing the polymerase's processivity during elongation of the leading strand.</text>
</comment>
<evidence type="ECO:0000313" key="11">
    <source>
        <dbReference type="EMBL" id="JAN30467.1"/>
    </source>
</evidence>
<dbReference type="PROSITE" id="PS00293">
    <property type="entry name" value="PCNA_2"/>
    <property type="match status" value="1"/>
</dbReference>
<dbReference type="InterPro" id="IPR000730">
    <property type="entry name" value="Pr_cel_nuc_antig"/>
</dbReference>
<feature type="domain" description="Proliferating cell nuclear antigen PCNA N-terminal" evidence="9">
    <location>
        <begin position="51"/>
        <end position="175"/>
    </location>
</feature>
<dbReference type="InterPro" id="IPR046938">
    <property type="entry name" value="DNA_clamp_sf"/>
</dbReference>
<keyword evidence="4 8" id="KW-0238">DNA-binding</keyword>
<sequence length="311" mass="34890">MAWSWMPASEQSHVAPLQKRLHFPYVGCASRCYQIPLLVLIFLQFYQSVNMFEARLLQGSLLKKVMEALKELLNEAAWDCSDAGIQLQAMDNSHVSLVSLNLRAEGFDKYRCDRNLSMGMNLGSMSKILKCASNEDIITIKAQDNADTVTFVFESPDQDKVSDYEMKLMNLDQEHLGIPETDYACTIRLPSSEFARICRDLSQFGESMVISCTKEGVRFSATGDIGTGNIKLAQSAKVDKEEEAVVIEMQEPVSLTFACRYLNSFTKATSLSKSVQLSMSPEVPLVVEYKIEDIGHVRYYLAPKIEDEEAA</sequence>
<dbReference type="GO" id="GO:0006275">
    <property type="term" value="P:regulation of DNA replication"/>
    <property type="evidence" value="ECO:0007669"/>
    <property type="project" value="InterPro"/>
</dbReference>
<dbReference type="GO" id="GO:0030337">
    <property type="term" value="F:DNA polymerase processivity factor activity"/>
    <property type="evidence" value="ECO:0007669"/>
    <property type="project" value="InterPro"/>
</dbReference>
<dbReference type="InterPro" id="IPR022649">
    <property type="entry name" value="Pr_cel_nuc_antig_C"/>
</dbReference>
<dbReference type="OrthoDB" id="534348at2759"/>
<dbReference type="Gene3D" id="3.10.150.10">
    <property type="entry name" value="DNA Polymerase III, subunit A, domain 2"/>
    <property type="match status" value="2"/>
</dbReference>
<evidence type="ECO:0000256" key="7">
    <source>
        <dbReference type="RuleBase" id="RU000641"/>
    </source>
</evidence>
<dbReference type="EMBL" id="GDIQ01064270">
    <property type="protein sequence ID" value="JAN30467.1"/>
    <property type="molecule type" value="Transcribed_RNA"/>
</dbReference>
<feature type="domain" description="Proliferating cell nuclear antigen PCNA C-terminal" evidence="10">
    <location>
        <begin position="177"/>
        <end position="304"/>
    </location>
</feature>
<comment type="similarity">
    <text evidence="2 8">Belongs to the PCNA family.</text>
</comment>
<dbReference type="FunFam" id="3.10.150.10:FF:000008">
    <property type="entry name" value="Proliferating cell nuclear antigen"/>
    <property type="match status" value="1"/>
</dbReference>
<dbReference type="NCBIfam" id="TIGR00590">
    <property type="entry name" value="pcna"/>
    <property type="match status" value="1"/>
</dbReference>
<accession>A0A0P6EFX2</accession>
<evidence type="ECO:0000256" key="4">
    <source>
        <dbReference type="ARBA" id="ARBA00023125"/>
    </source>
</evidence>
<evidence type="ECO:0000256" key="5">
    <source>
        <dbReference type="ARBA" id="ARBA00023242"/>
    </source>
</evidence>
<dbReference type="AlphaFoldDB" id="A0A0P6EFX2"/>
<dbReference type="Pfam" id="PF00705">
    <property type="entry name" value="PCNA_N"/>
    <property type="match status" value="1"/>
</dbReference>
<keyword evidence="5 7" id="KW-0539">Nucleus</keyword>
<comment type="subcellular location">
    <subcellularLocation>
        <location evidence="1 7">Nucleus</location>
    </subcellularLocation>
</comment>
<comment type="subunit">
    <text evidence="6">Homotrimer. Forms a complex with activator 1 heteropentamer in the presence of ATP.</text>
</comment>
<reference evidence="11" key="1">
    <citation type="submission" date="2015-10" db="EMBL/GenBank/DDBJ databases">
        <title>EvidentialGene: Evidence-directed Construction of Complete mRNA Transcriptomes without Genomes.</title>
        <authorList>
            <person name="Gilbert D.G."/>
        </authorList>
    </citation>
    <scope>NUCLEOTIDE SEQUENCE</scope>
</reference>
<organism evidence="11">
    <name type="scientific">Daphnia magna</name>
    <dbReference type="NCBI Taxonomy" id="35525"/>
    <lineage>
        <taxon>Eukaryota</taxon>
        <taxon>Metazoa</taxon>
        <taxon>Ecdysozoa</taxon>
        <taxon>Arthropoda</taxon>
        <taxon>Crustacea</taxon>
        <taxon>Branchiopoda</taxon>
        <taxon>Diplostraca</taxon>
        <taxon>Cladocera</taxon>
        <taxon>Anomopoda</taxon>
        <taxon>Daphniidae</taxon>
        <taxon>Daphnia</taxon>
    </lineage>
</organism>
<protein>
    <recommendedName>
        <fullName evidence="7">DNA sliding clamp PCNA</fullName>
    </recommendedName>
</protein>
<dbReference type="EMBL" id="GDIQ01038938">
    <property type="protein sequence ID" value="JAN55799.1"/>
    <property type="molecule type" value="Transcribed_RNA"/>
</dbReference>
<dbReference type="GO" id="GO:0003677">
    <property type="term" value="F:DNA binding"/>
    <property type="evidence" value="ECO:0007669"/>
    <property type="project" value="UniProtKB-KW"/>
</dbReference>
<evidence type="ECO:0000256" key="3">
    <source>
        <dbReference type="ARBA" id="ARBA00022705"/>
    </source>
</evidence>
<dbReference type="GO" id="GO:0043626">
    <property type="term" value="C:PCNA complex"/>
    <property type="evidence" value="ECO:0007669"/>
    <property type="project" value="TreeGrafter"/>
</dbReference>
<dbReference type="Pfam" id="PF02747">
    <property type="entry name" value="PCNA_C"/>
    <property type="match status" value="1"/>
</dbReference>
<dbReference type="PANTHER" id="PTHR11352">
    <property type="entry name" value="PROLIFERATING CELL NUCLEAR ANTIGEN"/>
    <property type="match status" value="1"/>
</dbReference>
<dbReference type="CDD" id="cd00577">
    <property type="entry name" value="PCNA"/>
    <property type="match status" value="1"/>
</dbReference>
<dbReference type="PRINTS" id="PR00339">
    <property type="entry name" value="PCNACYCLIN"/>
</dbReference>
<dbReference type="GO" id="GO:0006298">
    <property type="term" value="P:mismatch repair"/>
    <property type="evidence" value="ECO:0007669"/>
    <property type="project" value="TreeGrafter"/>
</dbReference>
<dbReference type="FunFam" id="3.10.150.10:FF:000006">
    <property type="entry name" value="Proliferating cell nuclear antigen"/>
    <property type="match status" value="1"/>
</dbReference>
<dbReference type="GO" id="GO:0006272">
    <property type="term" value="P:leading strand elongation"/>
    <property type="evidence" value="ECO:0007669"/>
    <property type="project" value="TreeGrafter"/>
</dbReference>
<dbReference type="EMBL" id="GDIQ01064324">
    <property type="protein sequence ID" value="JAN30413.1"/>
    <property type="molecule type" value="Transcribed_RNA"/>
</dbReference>
<dbReference type="PANTHER" id="PTHR11352:SF0">
    <property type="entry name" value="PROLIFERATING CELL NUCLEAR ANTIGEN"/>
    <property type="match status" value="1"/>
</dbReference>
<proteinExistence type="inferred from homology"/>
<evidence type="ECO:0000256" key="6">
    <source>
        <dbReference type="ARBA" id="ARBA00062326"/>
    </source>
</evidence>
<evidence type="ECO:0000256" key="1">
    <source>
        <dbReference type="ARBA" id="ARBA00004123"/>
    </source>
</evidence>
<dbReference type="InterPro" id="IPR022659">
    <property type="entry name" value="Pr_cel_nuc_antig_CS"/>
</dbReference>
<keyword evidence="3 8" id="KW-0235">DNA replication</keyword>
<dbReference type="GO" id="GO:0019985">
    <property type="term" value="P:translesion synthesis"/>
    <property type="evidence" value="ECO:0007669"/>
    <property type="project" value="TreeGrafter"/>
</dbReference>
<evidence type="ECO:0000256" key="8">
    <source>
        <dbReference type="RuleBase" id="RU003671"/>
    </source>
</evidence>
<dbReference type="InterPro" id="IPR022648">
    <property type="entry name" value="Pr_cel_nuc_antig_N"/>
</dbReference>
<name>A0A0P6EFX2_9CRUS</name>
<evidence type="ECO:0000256" key="2">
    <source>
        <dbReference type="ARBA" id="ARBA00010462"/>
    </source>
</evidence>